<dbReference type="EC" id="2.3.-.-" evidence="2"/>
<dbReference type="Gene3D" id="3.40.630.30">
    <property type="match status" value="1"/>
</dbReference>
<keyword evidence="2" id="KW-0808">Transferase</keyword>
<evidence type="ECO:0000259" key="1">
    <source>
        <dbReference type="PROSITE" id="PS51186"/>
    </source>
</evidence>
<dbReference type="InterPro" id="IPR051531">
    <property type="entry name" value="N-acetyltransferase"/>
</dbReference>
<gene>
    <name evidence="2" type="ORF">ACFPYL_09180</name>
</gene>
<dbReference type="Pfam" id="PF13302">
    <property type="entry name" value="Acetyltransf_3"/>
    <property type="match status" value="1"/>
</dbReference>
<dbReference type="InterPro" id="IPR016181">
    <property type="entry name" value="Acyl_CoA_acyltransferase"/>
</dbReference>
<accession>A0ABW1LH11</accession>
<evidence type="ECO:0000313" key="2">
    <source>
        <dbReference type="EMBL" id="MFC6043246.1"/>
    </source>
</evidence>
<comment type="caution">
    <text evidence="2">The sequence shown here is derived from an EMBL/GenBank/DDBJ whole genome shotgun (WGS) entry which is preliminary data.</text>
</comment>
<organism evidence="2 3">
    <name type="scientific">Nocardioides hankookensis</name>
    <dbReference type="NCBI Taxonomy" id="443157"/>
    <lineage>
        <taxon>Bacteria</taxon>
        <taxon>Bacillati</taxon>
        <taxon>Actinomycetota</taxon>
        <taxon>Actinomycetes</taxon>
        <taxon>Propionibacteriales</taxon>
        <taxon>Nocardioidaceae</taxon>
        <taxon>Nocardioides</taxon>
    </lineage>
</organism>
<dbReference type="PANTHER" id="PTHR43792">
    <property type="entry name" value="GNAT FAMILY, PUTATIVE (AFU_ORTHOLOGUE AFUA_3G00765)-RELATED-RELATED"/>
    <property type="match status" value="1"/>
</dbReference>
<sequence length="182" mass="20234">MHLVTERLLIRPWRHADAPRLLDLLGRLEVVKWLGDGEPVLMKTLDEAHTRVNRYAERDDPPLGMWAVERRSDGVVLGTVLLLTLPNDDHGEVEIGWHLHPNAWGHGYASEAARAVLAHGFAGGLPEIIAVAHTDNDASVAVMRRIGMEDRGVVEKWYAEPSRCFILTAEAWRALQGASGED</sequence>
<keyword evidence="2" id="KW-0012">Acyltransferase</keyword>
<dbReference type="PANTHER" id="PTHR43792:SF1">
    <property type="entry name" value="N-ACETYLTRANSFERASE DOMAIN-CONTAINING PROTEIN"/>
    <property type="match status" value="1"/>
</dbReference>
<feature type="domain" description="N-acetyltransferase" evidence="1">
    <location>
        <begin position="8"/>
        <end position="170"/>
    </location>
</feature>
<dbReference type="EMBL" id="JBHSRJ010000004">
    <property type="protein sequence ID" value="MFC6043246.1"/>
    <property type="molecule type" value="Genomic_DNA"/>
</dbReference>
<dbReference type="SUPFAM" id="SSF55729">
    <property type="entry name" value="Acyl-CoA N-acyltransferases (Nat)"/>
    <property type="match status" value="1"/>
</dbReference>
<dbReference type="RefSeq" id="WP_379153152.1">
    <property type="nucleotide sequence ID" value="NZ_JBHSRJ010000004.1"/>
</dbReference>
<evidence type="ECO:0000313" key="3">
    <source>
        <dbReference type="Proteomes" id="UP001596135"/>
    </source>
</evidence>
<reference evidence="3" key="1">
    <citation type="journal article" date="2019" name="Int. J. Syst. Evol. Microbiol.">
        <title>The Global Catalogue of Microorganisms (GCM) 10K type strain sequencing project: providing services to taxonomists for standard genome sequencing and annotation.</title>
        <authorList>
            <consortium name="The Broad Institute Genomics Platform"/>
            <consortium name="The Broad Institute Genome Sequencing Center for Infectious Disease"/>
            <person name="Wu L."/>
            <person name="Ma J."/>
        </authorList>
    </citation>
    <scope>NUCLEOTIDE SEQUENCE [LARGE SCALE GENOMIC DNA]</scope>
    <source>
        <strain evidence="3">CCUG 54522</strain>
    </source>
</reference>
<name>A0ABW1LH11_9ACTN</name>
<dbReference type="Proteomes" id="UP001596135">
    <property type="component" value="Unassembled WGS sequence"/>
</dbReference>
<dbReference type="PROSITE" id="PS51186">
    <property type="entry name" value="GNAT"/>
    <property type="match status" value="1"/>
</dbReference>
<protein>
    <submittedName>
        <fullName evidence="2">GNAT family N-acetyltransferase</fullName>
        <ecNumber evidence="2">2.3.-.-</ecNumber>
    </submittedName>
</protein>
<dbReference type="InterPro" id="IPR000182">
    <property type="entry name" value="GNAT_dom"/>
</dbReference>
<proteinExistence type="predicted"/>
<dbReference type="GO" id="GO:0016746">
    <property type="term" value="F:acyltransferase activity"/>
    <property type="evidence" value="ECO:0007669"/>
    <property type="project" value="UniProtKB-KW"/>
</dbReference>
<keyword evidence="3" id="KW-1185">Reference proteome</keyword>